<dbReference type="SUPFAM" id="SSF50974">
    <property type="entry name" value="Nitrous oxide reductase, N-terminal domain"/>
    <property type="match status" value="1"/>
</dbReference>
<accession>X0UCY1</accession>
<comment type="caution">
    <text evidence="1">The sequence shown here is derived from an EMBL/GenBank/DDBJ whole genome shotgun (WGS) entry which is preliminary data.</text>
</comment>
<name>X0UCY1_9ZZZZ</name>
<dbReference type="AlphaFoldDB" id="X0UCY1"/>
<protein>
    <recommendedName>
        <fullName evidence="2">Gingipain domain-containing protein</fullName>
    </recommendedName>
</protein>
<organism evidence="1">
    <name type="scientific">marine sediment metagenome</name>
    <dbReference type="NCBI Taxonomy" id="412755"/>
    <lineage>
        <taxon>unclassified sequences</taxon>
        <taxon>metagenomes</taxon>
        <taxon>ecological metagenomes</taxon>
    </lineage>
</organism>
<reference evidence="1" key="1">
    <citation type="journal article" date="2014" name="Front. Microbiol.">
        <title>High frequency of phylogenetically diverse reductive dehalogenase-homologous genes in deep subseafloor sedimentary metagenomes.</title>
        <authorList>
            <person name="Kawai M."/>
            <person name="Futagami T."/>
            <person name="Toyoda A."/>
            <person name="Takaki Y."/>
            <person name="Nishi S."/>
            <person name="Hori S."/>
            <person name="Arai W."/>
            <person name="Tsubouchi T."/>
            <person name="Morono Y."/>
            <person name="Uchiyama I."/>
            <person name="Ito T."/>
            <person name="Fujiyama A."/>
            <person name="Inagaki F."/>
            <person name="Takami H."/>
        </authorList>
    </citation>
    <scope>NUCLEOTIDE SEQUENCE</scope>
    <source>
        <strain evidence="1">Expedition CK06-06</strain>
    </source>
</reference>
<feature type="non-terminal residue" evidence="1">
    <location>
        <position position="1"/>
    </location>
</feature>
<evidence type="ECO:0008006" key="2">
    <source>
        <dbReference type="Google" id="ProtNLM"/>
    </source>
</evidence>
<evidence type="ECO:0000313" key="1">
    <source>
        <dbReference type="EMBL" id="GAG03634.1"/>
    </source>
</evidence>
<gene>
    <name evidence="1" type="ORF">S01H1_34435</name>
</gene>
<proteinExistence type="predicted"/>
<feature type="non-terminal residue" evidence="1">
    <location>
        <position position="272"/>
    </location>
</feature>
<dbReference type="EMBL" id="BARS01021439">
    <property type="protein sequence ID" value="GAG03634.1"/>
    <property type="molecule type" value="Genomic_DNA"/>
</dbReference>
<sequence length="272" mass="30884">KHYESDLTYNGGDVDSQQRITAQVEGERWYWTTFEPQRVRSFNIYIYGLETTGGNTSVNLKFHGVTTGAHHLTLDINGNSAGEIIFNGRVDYSTSLDVDNSILIEGKNVFSITNAVPSGSLDMVYLDWMEVVYPRKYQAHEDNLAFSLPENNGTKYIINGFKNNDIEVFDITNRKRITNTQISPDGSNYSVSFEDSRPDDGRIYYVAAEDGFLLPAAVDKVEFENLRNTDNAVDYLIITHKKFQSFANSLAEYRAEKNNYLTMAADVEHIYD</sequence>
<dbReference type="InterPro" id="IPR011045">
    <property type="entry name" value="N2O_reductase_N"/>
</dbReference>